<dbReference type="SUPFAM" id="SSF47413">
    <property type="entry name" value="lambda repressor-like DNA-binding domains"/>
    <property type="match status" value="1"/>
</dbReference>
<dbReference type="EMBL" id="QOCS01000009">
    <property type="protein sequence ID" value="RHW46788.1"/>
    <property type="molecule type" value="Genomic_DNA"/>
</dbReference>
<dbReference type="PROSITE" id="PS50943">
    <property type="entry name" value="HTH_CROC1"/>
    <property type="match status" value="1"/>
</dbReference>
<dbReference type="SMART" id="SM00530">
    <property type="entry name" value="HTH_XRE"/>
    <property type="match status" value="1"/>
</dbReference>
<feature type="domain" description="HTH cro/C1-type" evidence="1">
    <location>
        <begin position="38"/>
        <end position="59"/>
    </location>
</feature>
<name>A0A417Z818_9LACO</name>
<dbReference type="GO" id="GO:0003677">
    <property type="term" value="F:DNA binding"/>
    <property type="evidence" value="ECO:0007669"/>
    <property type="project" value="InterPro"/>
</dbReference>
<dbReference type="Gene3D" id="1.10.260.40">
    <property type="entry name" value="lambda repressor-like DNA-binding domains"/>
    <property type="match status" value="1"/>
</dbReference>
<proteinExistence type="predicted"/>
<dbReference type="RefSeq" id="WP_118910602.1">
    <property type="nucleotide sequence ID" value="NZ_QOCS01000009.1"/>
</dbReference>
<dbReference type="InterPro" id="IPR001387">
    <property type="entry name" value="Cro/C1-type_HTH"/>
</dbReference>
<sequence>MNIYAVVKELAGKKKLSISKIEHDLDIGNGTILGWKTSIPRADNLQKVADYLGVTPQYILNKSKEYTHE</sequence>
<gene>
    <name evidence="2" type="ORF">DS832_04685</name>
</gene>
<evidence type="ECO:0000313" key="3">
    <source>
        <dbReference type="Proteomes" id="UP000284822"/>
    </source>
</evidence>
<reference evidence="2 3" key="1">
    <citation type="submission" date="2018-07" db="EMBL/GenBank/DDBJ databases">
        <title>Genome sequences of six Lactobacillus spp. isolated from bumble bee guts.</title>
        <authorList>
            <person name="Motta E.V.S."/>
            <person name="Moran N.A."/>
        </authorList>
    </citation>
    <scope>NUCLEOTIDE SEQUENCE [LARGE SCALE GENOMIC DNA]</scope>
    <source>
        <strain evidence="2 3">LV-8.1</strain>
    </source>
</reference>
<dbReference type="Proteomes" id="UP000284822">
    <property type="component" value="Unassembled WGS sequence"/>
</dbReference>
<dbReference type="InterPro" id="IPR010982">
    <property type="entry name" value="Lambda_DNA-bd_dom_sf"/>
</dbReference>
<organism evidence="2 3">
    <name type="scientific">Bombilactobacillus bombi</name>
    <dbReference type="NCBI Taxonomy" id="1303590"/>
    <lineage>
        <taxon>Bacteria</taxon>
        <taxon>Bacillati</taxon>
        <taxon>Bacillota</taxon>
        <taxon>Bacilli</taxon>
        <taxon>Lactobacillales</taxon>
        <taxon>Lactobacillaceae</taxon>
        <taxon>Bombilactobacillus</taxon>
    </lineage>
</organism>
<dbReference type="AlphaFoldDB" id="A0A417Z818"/>
<evidence type="ECO:0000259" key="1">
    <source>
        <dbReference type="PROSITE" id="PS50943"/>
    </source>
</evidence>
<accession>A0A417Z818</accession>
<evidence type="ECO:0000313" key="2">
    <source>
        <dbReference type="EMBL" id="RHW46788.1"/>
    </source>
</evidence>
<comment type="caution">
    <text evidence="2">The sequence shown here is derived from an EMBL/GenBank/DDBJ whole genome shotgun (WGS) entry which is preliminary data.</text>
</comment>
<protein>
    <submittedName>
        <fullName evidence="2">XRE family transcriptional regulator</fullName>
    </submittedName>
</protein>